<dbReference type="CDD" id="cd04301">
    <property type="entry name" value="NAT_SF"/>
    <property type="match status" value="1"/>
</dbReference>
<dbReference type="SUPFAM" id="SSF55729">
    <property type="entry name" value="Acyl-CoA N-acyltransferases (Nat)"/>
    <property type="match status" value="1"/>
</dbReference>
<proteinExistence type="predicted"/>
<dbReference type="PANTHER" id="PTHR43072">
    <property type="entry name" value="N-ACETYLTRANSFERASE"/>
    <property type="match status" value="1"/>
</dbReference>
<gene>
    <name evidence="4" type="ordered locus">Desdi_2101</name>
</gene>
<evidence type="ECO:0000256" key="2">
    <source>
        <dbReference type="ARBA" id="ARBA00023315"/>
    </source>
</evidence>
<dbReference type="GO" id="GO:0016747">
    <property type="term" value="F:acyltransferase activity, transferring groups other than amino-acyl groups"/>
    <property type="evidence" value="ECO:0007669"/>
    <property type="project" value="InterPro"/>
</dbReference>
<dbReference type="RefSeq" id="WP_015262523.1">
    <property type="nucleotide sequence ID" value="NC_019903.1"/>
</dbReference>
<dbReference type="OrthoDB" id="9798006at2"/>
<dbReference type="STRING" id="871963.Desdi_2101"/>
<dbReference type="AlphaFoldDB" id="L0F9E4"/>
<dbReference type="Pfam" id="PF13420">
    <property type="entry name" value="Acetyltransf_4"/>
    <property type="match status" value="1"/>
</dbReference>
<accession>L0F9E4</accession>
<reference evidence="5" key="1">
    <citation type="submission" date="2012-02" db="EMBL/GenBank/DDBJ databases">
        <title>Complete sequence of Desulfitobacterium dichloroeliminans LMG P-21439.</title>
        <authorList>
            <person name="Lucas S."/>
            <person name="Han J."/>
            <person name="Lapidus A."/>
            <person name="Cheng J.-F."/>
            <person name="Goodwin L."/>
            <person name="Pitluck S."/>
            <person name="Peters L."/>
            <person name="Ovchinnikova G."/>
            <person name="Teshima H."/>
            <person name="Detter J.C."/>
            <person name="Han C."/>
            <person name="Tapia R."/>
            <person name="Land M."/>
            <person name="Hauser L."/>
            <person name="Kyrpides N."/>
            <person name="Ivanova N."/>
            <person name="Pagani I."/>
            <person name="Kruse T."/>
            <person name="de Vos W.M."/>
            <person name="Boon N."/>
            <person name="Smidt H."/>
            <person name="Woyke T."/>
        </authorList>
    </citation>
    <scope>NUCLEOTIDE SEQUENCE [LARGE SCALE GENOMIC DNA]</scope>
    <source>
        <strain evidence="5">LMG P-21439 / DCA1</strain>
    </source>
</reference>
<keyword evidence="2 4" id="KW-0012">Acyltransferase</keyword>
<name>L0F9E4_DESDL</name>
<evidence type="ECO:0000259" key="3">
    <source>
        <dbReference type="PROSITE" id="PS51186"/>
    </source>
</evidence>
<dbReference type="Gene3D" id="3.40.630.30">
    <property type="match status" value="1"/>
</dbReference>
<evidence type="ECO:0000313" key="4">
    <source>
        <dbReference type="EMBL" id="AGA69543.1"/>
    </source>
</evidence>
<dbReference type="InterPro" id="IPR016181">
    <property type="entry name" value="Acyl_CoA_acyltransferase"/>
</dbReference>
<sequence>MGPEFNLRKATHEDLVQINEIYNWAVLNTVATFDLEERSLERAERWFESHLDPYYPLFVVENQRGVTGWGSLSPFHTRPAYKESGEFSIYIAPEWSGKSMGDALLETLCKEARKLGYHTLLGLITATNEKSLNLALKHGFFETGKYREVGKKFEQCLDVIVMQRILA</sequence>
<evidence type="ECO:0000256" key="1">
    <source>
        <dbReference type="ARBA" id="ARBA00022679"/>
    </source>
</evidence>
<protein>
    <submittedName>
        <fullName evidence="4">Sortase-like acyltransferase</fullName>
    </submittedName>
</protein>
<dbReference type="Proteomes" id="UP000010797">
    <property type="component" value="Chromosome"/>
</dbReference>
<feature type="domain" description="N-acetyltransferase" evidence="3">
    <location>
        <begin position="5"/>
        <end position="167"/>
    </location>
</feature>
<dbReference type="HOGENOM" id="CLU_013985_4_3_9"/>
<keyword evidence="5" id="KW-1185">Reference proteome</keyword>
<organism evidence="4 5">
    <name type="scientific">Desulfitobacterium dichloroeliminans (strain LMG P-21439 / DCA1)</name>
    <dbReference type="NCBI Taxonomy" id="871963"/>
    <lineage>
        <taxon>Bacteria</taxon>
        <taxon>Bacillati</taxon>
        <taxon>Bacillota</taxon>
        <taxon>Clostridia</taxon>
        <taxon>Eubacteriales</taxon>
        <taxon>Desulfitobacteriaceae</taxon>
        <taxon>Desulfitobacterium</taxon>
    </lineage>
</organism>
<dbReference type="eggNOG" id="COG1247">
    <property type="taxonomic scope" value="Bacteria"/>
</dbReference>
<dbReference type="KEGG" id="ddl:Desdi_2101"/>
<evidence type="ECO:0000313" key="5">
    <source>
        <dbReference type="Proteomes" id="UP000010797"/>
    </source>
</evidence>
<dbReference type="PANTHER" id="PTHR43072:SF23">
    <property type="entry name" value="UPF0039 PROTEIN C11D3.02C"/>
    <property type="match status" value="1"/>
</dbReference>
<keyword evidence="1 4" id="KW-0808">Transferase</keyword>
<dbReference type="EMBL" id="CP003344">
    <property type="protein sequence ID" value="AGA69543.1"/>
    <property type="molecule type" value="Genomic_DNA"/>
</dbReference>
<dbReference type="InterPro" id="IPR000182">
    <property type="entry name" value="GNAT_dom"/>
</dbReference>
<dbReference type="PROSITE" id="PS51186">
    <property type="entry name" value="GNAT"/>
    <property type="match status" value="1"/>
</dbReference>